<name>A0ABS2NDN3_9BACI</name>
<keyword evidence="3" id="KW-0808">Transferase</keyword>
<evidence type="ECO:0000313" key="4">
    <source>
        <dbReference type="Proteomes" id="UP001646157"/>
    </source>
</evidence>
<evidence type="ECO:0000256" key="1">
    <source>
        <dbReference type="ARBA" id="ARBA00022737"/>
    </source>
</evidence>
<dbReference type="Gene3D" id="3.40.50.10490">
    <property type="entry name" value="Glucose-6-phosphate isomerase like protein, domain 1"/>
    <property type="match status" value="2"/>
</dbReference>
<dbReference type="EC" id="2.6.1.16" evidence="3"/>
<dbReference type="InterPro" id="IPR035466">
    <property type="entry name" value="GlmS/AgaS_SIS"/>
</dbReference>
<feature type="domain" description="SIS" evidence="2">
    <location>
        <begin position="22"/>
        <end position="167"/>
    </location>
</feature>
<dbReference type="PANTHER" id="PTHR10937">
    <property type="entry name" value="GLUCOSAMINE--FRUCTOSE-6-PHOSPHATE AMINOTRANSFERASE, ISOMERIZING"/>
    <property type="match status" value="1"/>
</dbReference>
<comment type="caution">
    <text evidence="3">The sequence shown here is derived from an EMBL/GenBank/DDBJ whole genome shotgun (WGS) entry which is preliminary data.</text>
</comment>
<dbReference type="RefSeq" id="WP_205172899.1">
    <property type="nucleotide sequence ID" value="NZ_JAFBDZ010000002.1"/>
</dbReference>
<dbReference type="CDD" id="cd05009">
    <property type="entry name" value="SIS_GlmS_GlmD_2"/>
    <property type="match status" value="1"/>
</dbReference>
<evidence type="ECO:0000259" key="2">
    <source>
        <dbReference type="PROSITE" id="PS51464"/>
    </source>
</evidence>
<dbReference type="InterPro" id="IPR046348">
    <property type="entry name" value="SIS_dom_sf"/>
</dbReference>
<proteinExistence type="predicted"/>
<dbReference type="Pfam" id="PF01380">
    <property type="entry name" value="SIS"/>
    <property type="match status" value="2"/>
</dbReference>
<feature type="domain" description="SIS" evidence="2">
    <location>
        <begin position="190"/>
        <end position="328"/>
    </location>
</feature>
<reference evidence="3 4" key="1">
    <citation type="submission" date="2021-01" db="EMBL/GenBank/DDBJ databases">
        <title>Genomic Encyclopedia of Type Strains, Phase IV (KMG-IV): sequencing the most valuable type-strain genomes for metagenomic binning, comparative biology and taxonomic classification.</title>
        <authorList>
            <person name="Goeker M."/>
        </authorList>
    </citation>
    <scope>NUCLEOTIDE SEQUENCE [LARGE SCALE GENOMIC DNA]</scope>
    <source>
        <strain evidence="3 4">DSM 24834</strain>
    </source>
</reference>
<organism evidence="3 4">
    <name type="scientific">Rossellomorea pakistanensis</name>
    <dbReference type="NCBI Taxonomy" id="992288"/>
    <lineage>
        <taxon>Bacteria</taxon>
        <taxon>Bacillati</taxon>
        <taxon>Bacillota</taxon>
        <taxon>Bacilli</taxon>
        <taxon>Bacillales</taxon>
        <taxon>Bacillaceae</taxon>
        <taxon>Rossellomorea</taxon>
    </lineage>
</organism>
<gene>
    <name evidence="3" type="ORF">JOC86_002502</name>
</gene>
<sequence length="339" mass="38072">MYTYQEIVNQAEQLQKTYVEVNQQTFQEQPSDVYLFIGCGTSFYLASSAARYFQAVTGKIAQALPASEIFIHPESSILEKKNYHVIAISRSGTTSEVVEALKFLQKQANVKTLSVTCHGDSPMAKLSDQTISLDHINEKSVVMTQSFTNMLYALQIYAAKLVSSDKDLHELAEVPSLTSELLKDWENTKAITDNKSYKRFIFLGSGIYNGIAKEATLKLKEMTQTECESYSNLEFRHGPISVVDESTIVVFMTQANSEGLDQELVKDIQRLNGEVLAIGPFSEQFSADHRIRLDPSLSDRNRLVLFVPHLQLLAYHKALSLGYNPDQPRNLTQVVTLNL</sequence>
<keyword evidence="4" id="KW-1185">Reference proteome</keyword>
<dbReference type="InterPro" id="IPR001347">
    <property type="entry name" value="SIS_dom"/>
</dbReference>
<evidence type="ECO:0000313" key="3">
    <source>
        <dbReference type="EMBL" id="MBM7585960.1"/>
    </source>
</evidence>
<dbReference type="PANTHER" id="PTHR10937:SF4">
    <property type="entry name" value="GLUCOSAMINE-6-PHOSPHATE DEAMINASE"/>
    <property type="match status" value="1"/>
</dbReference>
<dbReference type="InterPro" id="IPR035490">
    <property type="entry name" value="GlmS/FrlB_SIS"/>
</dbReference>
<accession>A0ABS2NDN3</accession>
<dbReference type="EMBL" id="JAFBDZ010000002">
    <property type="protein sequence ID" value="MBM7585960.1"/>
    <property type="molecule type" value="Genomic_DNA"/>
</dbReference>
<dbReference type="SUPFAM" id="SSF53697">
    <property type="entry name" value="SIS domain"/>
    <property type="match status" value="1"/>
</dbReference>
<dbReference type="Proteomes" id="UP001646157">
    <property type="component" value="Unassembled WGS sequence"/>
</dbReference>
<dbReference type="PROSITE" id="PS51464">
    <property type="entry name" value="SIS"/>
    <property type="match status" value="2"/>
</dbReference>
<keyword evidence="3" id="KW-0032">Aminotransferase</keyword>
<dbReference type="CDD" id="cd05008">
    <property type="entry name" value="SIS_GlmS_GlmD_1"/>
    <property type="match status" value="1"/>
</dbReference>
<protein>
    <submittedName>
        <fullName evidence="3">Glucosamine--fructose-6-phosphate aminotransferase (Isomerizing)</fullName>
        <ecNumber evidence="3">2.6.1.16</ecNumber>
    </submittedName>
</protein>
<dbReference type="GO" id="GO:0004360">
    <property type="term" value="F:glutamine-fructose-6-phosphate transaminase (isomerizing) activity"/>
    <property type="evidence" value="ECO:0007669"/>
    <property type="project" value="UniProtKB-EC"/>
</dbReference>
<keyword evidence="1" id="KW-0677">Repeat</keyword>